<dbReference type="PROSITE" id="PS50001">
    <property type="entry name" value="SH2"/>
    <property type="match status" value="1"/>
</dbReference>
<comment type="caution">
    <text evidence="13">The sequence shown here is derived from an EMBL/GenBank/DDBJ whole genome shotgun (WGS) entry which is preliminary data.</text>
</comment>
<dbReference type="SUPFAM" id="SSF55550">
    <property type="entry name" value="SH2 domain"/>
    <property type="match status" value="1"/>
</dbReference>
<evidence type="ECO:0000256" key="4">
    <source>
        <dbReference type="ARBA" id="ARBA00022840"/>
    </source>
</evidence>
<keyword evidence="2 8" id="KW-0547">Nucleotide-binding</keyword>
<evidence type="ECO:0000256" key="5">
    <source>
        <dbReference type="ARBA" id="ARBA00023137"/>
    </source>
</evidence>
<evidence type="ECO:0000259" key="12">
    <source>
        <dbReference type="PROSITE" id="PS50011"/>
    </source>
</evidence>
<evidence type="ECO:0000313" key="14">
    <source>
        <dbReference type="Proteomes" id="UP000031036"/>
    </source>
</evidence>
<dbReference type="InterPro" id="IPR000719">
    <property type="entry name" value="Prot_kinase_dom"/>
</dbReference>
<keyword evidence="3 9" id="KW-0418">Kinase</keyword>
<dbReference type="PROSITE" id="PS00109">
    <property type="entry name" value="PROTEIN_KINASE_TYR"/>
    <property type="match status" value="1"/>
</dbReference>
<dbReference type="Proteomes" id="UP000031036">
    <property type="component" value="Unassembled WGS sequence"/>
</dbReference>
<evidence type="ECO:0000256" key="3">
    <source>
        <dbReference type="ARBA" id="ARBA00022777"/>
    </source>
</evidence>
<reference evidence="13 14" key="1">
    <citation type="submission" date="2014-11" db="EMBL/GenBank/DDBJ databases">
        <title>Genetic blueprint of the zoonotic pathogen Toxocara canis.</title>
        <authorList>
            <person name="Zhu X.-Q."/>
            <person name="Korhonen P.K."/>
            <person name="Cai H."/>
            <person name="Young N.D."/>
            <person name="Nejsum P."/>
            <person name="von Samson-Himmelstjerna G."/>
            <person name="Boag P.R."/>
            <person name="Tan P."/>
            <person name="Li Q."/>
            <person name="Min J."/>
            <person name="Yang Y."/>
            <person name="Wang X."/>
            <person name="Fang X."/>
            <person name="Hall R.S."/>
            <person name="Hofmann A."/>
            <person name="Sternberg P.W."/>
            <person name="Jex A.R."/>
            <person name="Gasser R.B."/>
        </authorList>
    </citation>
    <scope>NUCLEOTIDE SEQUENCE [LARGE SCALE GENOMIC DNA]</scope>
    <source>
        <strain evidence="13">PN_DK_2014</strain>
    </source>
</reference>
<keyword evidence="5 9" id="KW-0829">Tyrosine-protein kinase</keyword>
<proteinExistence type="inferred from homology"/>
<evidence type="ECO:0000256" key="9">
    <source>
        <dbReference type="RuleBase" id="RU362096"/>
    </source>
</evidence>
<evidence type="ECO:0000259" key="11">
    <source>
        <dbReference type="PROSITE" id="PS50001"/>
    </source>
</evidence>
<evidence type="ECO:0000256" key="10">
    <source>
        <dbReference type="SAM" id="MobiDB-lite"/>
    </source>
</evidence>
<dbReference type="CDD" id="cd00192">
    <property type="entry name" value="PTKc"/>
    <property type="match status" value="1"/>
</dbReference>
<keyword evidence="1 9" id="KW-0808">Transferase</keyword>
<gene>
    <name evidence="13" type="primary">Fps85D</name>
    <name evidence="13" type="ORF">Tcan_17221</name>
</gene>
<dbReference type="InterPro" id="IPR011009">
    <property type="entry name" value="Kinase-like_dom_sf"/>
</dbReference>
<dbReference type="InterPro" id="IPR000980">
    <property type="entry name" value="SH2"/>
</dbReference>
<keyword evidence="4 8" id="KW-0067">ATP-binding</keyword>
<dbReference type="Pfam" id="PF07714">
    <property type="entry name" value="PK_Tyr_Ser-Thr"/>
    <property type="match status" value="1"/>
</dbReference>
<comment type="catalytic activity">
    <reaction evidence="6 9">
        <text>L-tyrosyl-[protein] + ATP = O-phospho-L-tyrosyl-[protein] + ADP + H(+)</text>
        <dbReference type="Rhea" id="RHEA:10596"/>
        <dbReference type="Rhea" id="RHEA-COMP:10136"/>
        <dbReference type="Rhea" id="RHEA-COMP:20101"/>
        <dbReference type="ChEBI" id="CHEBI:15378"/>
        <dbReference type="ChEBI" id="CHEBI:30616"/>
        <dbReference type="ChEBI" id="CHEBI:46858"/>
        <dbReference type="ChEBI" id="CHEBI:61978"/>
        <dbReference type="ChEBI" id="CHEBI:456216"/>
        <dbReference type="EC" id="2.7.10.2"/>
    </reaction>
</comment>
<dbReference type="Pfam" id="PF00017">
    <property type="entry name" value="SH2"/>
    <property type="match status" value="1"/>
</dbReference>
<dbReference type="PROSITE" id="PS50011">
    <property type="entry name" value="PROTEIN_KINASE_DOM"/>
    <property type="match status" value="1"/>
</dbReference>
<evidence type="ECO:0000256" key="6">
    <source>
        <dbReference type="ARBA" id="ARBA00051245"/>
    </source>
</evidence>
<dbReference type="InterPro" id="IPR020635">
    <property type="entry name" value="Tyr_kinase_cat_dom"/>
</dbReference>
<evidence type="ECO:0000313" key="13">
    <source>
        <dbReference type="EMBL" id="KHN74004.1"/>
    </source>
</evidence>
<dbReference type="InterPro" id="IPR008266">
    <property type="entry name" value="Tyr_kinase_AS"/>
</dbReference>
<dbReference type="AlphaFoldDB" id="A0A0B2UXQ6"/>
<evidence type="ECO:0000256" key="2">
    <source>
        <dbReference type="ARBA" id="ARBA00022741"/>
    </source>
</evidence>
<feature type="binding site" evidence="8">
    <location>
        <position position="163"/>
    </location>
    <ligand>
        <name>ATP</name>
        <dbReference type="ChEBI" id="CHEBI:30616"/>
    </ligand>
</feature>
<feature type="domain" description="Protein kinase" evidence="12">
    <location>
        <begin position="127"/>
        <end position="401"/>
    </location>
</feature>
<dbReference type="InterPro" id="IPR017441">
    <property type="entry name" value="Protein_kinase_ATP_BS"/>
</dbReference>
<sequence length="556" mass="63378">MGISNGESAFCDAKNYLSKQSWFYGLVIREDIVQFLQKTGDWLCRYTDSHGFMQIVISLKASDNIHHYYLALTTGRPSRWYIVDWKRNTFSSVHELITYHRVSKLPCGVSLSSAVPRPDWLISSERLKIKRRIGSGNFAEVYAGTMTCILGLNQMLYVDVAIKACRTVENRSERGVIDELTSRIQMFAEAKLMSKFAHRNVIRLYGFACDEPPIKIVMELCPGGSIRNHLEVQQDEIGDAEKIFYAYEAAKGMRYLHHEGCIHRDLAARNCLIGARGNIKISDFGLSKAAAELQGLKFDSKTHMPVRWMAPETLRRHPRFSVKSDVWAFGVLLYEIFNQGEKPWPEVDFCKIVRSIRRCNMPDPPRGTPSSISKLMAVCWAANPMKRPGFSRLCNVLHLLLTTKFRLPPPCQLSIASLDGVVPDNVSFEESTSSKRTVEDSHISYVPRQLKLNEDDLRKFEDDDMSRSATLSTEEKVGPLIKRMLHRRHKKQATPRKRDALQKNESTSEEATADSCPSRHKRSSPHSPFPKCVRGRRWSVRLSVHELTTDSLQALI</sequence>
<dbReference type="PROSITE" id="PS00107">
    <property type="entry name" value="PROTEIN_KINASE_ATP"/>
    <property type="match status" value="1"/>
</dbReference>
<feature type="region of interest" description="Disordered" evidence="10">
    <location>
        <begin position="463"/>
        <end position="532"/>
    </location>
</feature>
<dbReference type="GO" id="GO:0004715">
    <property type="term" value="F:non-membrane spanning protein tyrosine kinase activity"/>
    <property type="evidence" value="ECO:0007669"/>
    <property type="project" value="UniProtKB-EC"/>
</dbReference>
<dbReference type="SMART" id="SM00219">
    <property type="entry name" value="TyrKc"/>
    <property type="match status" value="1"/>
</dbReference>
<dbReference type="EMBL" id="JPKZ01002982">
    <property type="protein sequence ID" value="KHN74004.1"/>
    <property type="molecule type" value="Genomic_DNA"/>
</dbReference>
<dbReference type="PANTHER" id="PTHR24418">
    <property type="entry name" value="TYROSINE-PROTEIN KINASE"/>
    <property type="match status" value="1"/>
</dbReference>
<dbReference type="Gene3D" id="3.30.505.10">
    <property type="entry name" value="SH2 domain"/>
    <property type="match status" value="1"/>
</dbReference>
<dbReference type="SUPFAM" id="SSF56112">
    <property type="entry name" value="Protein kinase-like (PK-like)"/>
    <property type="match status" value="1"/>
</dbReference>
<comment type="similarity">
    <text evidence="9">Belongs to the protein kinase superfamily. Tyr protein kinase family.</text>
</comment>
<keyword evidence="14" id="KW-1185">Reference proteome</keyword>
<dbReference type="InterPro" id="IPR050198">
    <property type="entry name" value="Non-receptor_tyrosine_kinases"/>
</dbReference>
<dbReference type="EC" id="2.7.10.2" evidence="9"/>
<dbReference type="InterPro" id="IPR001245">
    <property type="entry name" value="Ser-Thr/Tyr_kinase_cat_dom"/>
</dbReference>
<accession>A0A0B2UXQ6</accession>
<dbReference type="PRINTS" id="PR00109">
    <property type="entry name" value="TYRKINASE"/>
</dbReference>
<protein>
    <recommendedName>
        <fullName evidence="9">Tyrosine-protein kinase</fullName>
        <ecNumber evidence="9">2.7.10.2</ecNumber>
    </recommendedName>
</protein>
<evidence type="ECO:0000256" key="1">
    <source>
        <dbReference type="ARBA" id="ARBA00022679"/>
    </source>
</evidence>
<dbReference type="Gene3D" id="1.10.510.10">
    <property type="entry name" value="Transferase(Phosphotransferase) domain 1"/>
    <property type="match status" value="1"/>
</dbReference>
<keyword evidence="7" id="KW-0727">SH2 domain</keyword>
<evidence type="ECO:0000256" key="7">
    <source>
        <dbReference type="PROSITE-ProRule" id="PRU00191"/>
    </source>
</evidence>
<dbReference type="SMART" id="SM00252">
    <property type="entry name" value="SH2"/>
    <property type="match status" value="1"/>
</dbReference>
<organism evidence="13 14">
    <name type="scientific">Toxocara canis</name>
    <name type="common">Canine roundworm</name>
    <dbReference type="NCBI Taxonomy" id="6265"/>
    <lineage>
        <taxon>Eukaryota</taxon>
        <taxon>Metazoa</taxon>
        <taxon>Ecdysozoa</taxon>
        <taxon>Nematoda</taxon>
        <taxon>Chromadorea</taxon>
        <taxon>Rhabditida</taxon>
        <taxon>Spirurina</taxon>
        <taxon>Ascaridomorpha</taxon>
        <taxon>Ascaridoidea</taxon>
        <taxon>Toxocaridae</taxon>
        <taxon>Toxocara</taxon>
    </lineage>
</organism>
<dbReference type="InterPro" id="IPR036860">
    <property type="entry name" value="SH2_dom_sf"/>
</dbReference>
<name>A0A0B2UXQ6_TOXCA</name>
<evidence type="ECO:0000256" key="8">
    <source>
        <dbReference type="PROSITE-ProRule" id="PRU10141"/>
    </source>
</evidence>
<feature type="domain" description="SH2" evidence="11">
    <location>
        <begin position="22"/>
        <end position="115"/>
    </location>
</feature>
<feature type="compositionally biased region" description="Basic residues" evidence="10">
    <location>
        <begin position="483"/>
        <end position="495"/>
    </location>
</feature>
<dbReference type="OrthoDB" id="4062651at2759"/>
<dbReference type="GO" id="GO:0005524">
    <property type="term" value="F:ATP binding"/>
    <property type="evidence" value="ECO:0007669"/>
    <property type="project" value="UniProtKB-UniRule"/>
</dbReference>
<dbReference type="STRING" id="6265.A0A0B2UXQ6"/>